<comment type="caution">
    <text evidence="2">The sequence shown here is derived from an EMBL/GenBank/DDBJ whole genome shotgun (WGS) entry which is preliminary data.</text>
</comment>
<feature type="region of interest" description="Disordered" evidence="1">
    <location>
        <begin position="200"/>
        <end position="233"/>
    </location>
</feature>
<dbReference type="Proteomes" id="UP000424527">
    <property type="component" value="Unassembled WGS sequence"/>
</dbReference>
<evidence type="ECO:0000313" key="2">
    <source>
        <dbReference type="EMBL" id="KAE8296834.1"/>
    </source>
</evidence>
<accession>A0A6G0IZS6</accession>
<evidence type="ECO:0000256" key="1">
    <source>
        <dbReference type="SAM" id="MobiDB-lite"/>
    </source>
</evidence>
<proteinExistence type="predicted"/>
<gene>
    <name evidence="2" type="ORF">D5F01_LYC05601</name>
</gene>
<sequence>MRKLPQDHRATFRNHLHSWKAGILSLMNFAEWLDYELEIQEDGDQFDKIENVPRGRNWPKKECDKDKRAPRKTMNVLHGTAHDTTPQADQAEVSDHHETKDKPKAYCPYCSNTQHFLDQCLNFKQLTKEQKITWATTVNSVAGSYAGSVQGLLEAEIRALKSRVAAVEATRVPDGIPNSITERLDQVEEAVRDIKECLQRLVSPPPPTPSSPGARRRLTFGDTPGDPALPAPDLMGPCAVTPDIAVRALPAEREEDFFRLCQTRPDTYAASVFKALTPFEVSQACLRTSGKRSGTKSMKD</sequence>
<organism evidence="2 3">
    <name type="scientific">Larimichthys crocea</name>
    <name type="common">Large yellow croaker</name>
    <name type="synonym">Pseudosciaena crocea</name>
    <dbReference type="NCBI Taxonomy" id="215358"/>
    <lineage>
        <taxon>Eukaryota</taxon>
        <taxon>Metazoa</taxon>
        <taxon>Chordata</taxon>
        <taxon>Craniata</taxon>
        <taxon>Vertebrata</taxon>
        <taxon>Euteleostomi</taxon>
        <taxon>Actinopterygii</taxon>
        <taxon>Neopterygii</taxon>
        <taxon>Teleostei</taxon>
        <taxon>Neoteleostei</taxon>
        <taxon>Acanthomorphata</taxon>
        <taxon>Eupercaria</taxon>
        <taxon>Sciaenidae</taxon>
        <taxon>Larimichthys</taxon>
    </lineage>
</organism>
<reference evidence="2 3" key="1">
    <citation type="submission" date="2019-07" db="EMBL/GenBank/DDBJ databases">
        <title>Chromosome genome assembly for large yellow croaker.</title>
        <authorList>
            <person name="Xiao S."/>
        </authorList>
    </citation>
    <scope>NUCLEOTIDE SEQUENCE [LARGE SCALE GENOMIC DNA]</scope>
    <source>
        <strain evidence="2">JMULYC20181020</strain>
        <tissue evidence="2">Muscle</tissue>
    </source>
</reference>
<name>A0A6G0IZS6_LARCR</name>
<dbReference type="AlphaFoldDB" id="A0A6G0IZS6"/>
<feature type="compositionally biased region" description="Basic and acidic residues" evidence="1">
    <location>
        <begin position="50"/>
        <end position="67"/>
    </location>
</feature>
<evidence type="ECO:0000313" key="3">
    <source>
        <dbReference type="Proteomes" id="UP000424527"/>
    </source>
</evidence>
<feature type="region of interest" description="Disordered" evidence="1">
    <location>
        <begin position="50"/>
        <end position="97"/>
    </location>
</feature>
<dbReference type="EMBL" id="REGW02000005">
    <property type="protein sequence ID" value="KAE8296834.1"/>
    <property type="molecule type" value="Genomic_DNA"/>
</dbReference>
<protein>
    <submittedName>
        <fullName evidence="2">Uncharacterized protein</fullName>
    </submittedName>
</protein>
<keyword evidence="3" id="KW-1185">Reference proteome</keyword>